<dbReference type="GO" id="GO:0032259">
    <property type="term" value="P:methylation"/>
    <property type="evidence" value="ECO:0007669"/>
    <property type="project" value="UniProtKB-KW"/>
</dbReference>
<dbReference type="Proteomes" id="UP001054854">
    <property type="component" value="Unassembled WGS sequence"/>
</dbReference>
<dbReference type="PROSITE" id="PS00092">
    <property type="entry name" value="N6_MTASE"/>
    <property type="match status" value="1"/>
</dbReference>
<dbReference type="EMBL" id="BNEK01000007">
    <property type="protein sequence ID" value="GHJ34269.1"/>
    <property type="molecule type" value="Genomic_DNA"/>
</dbReference>
<dbReference type="CDD" id="cd02440">
    <property type="entry name" value="AdoMet_MTases"/>
    <property type="match status" value="1"/>
</dbReference>
<keyword evidence="3" id="KW-1185">Reference proteome</keyword>
<dbReference type="InterPro" id="IPR029063">
    <property type="entry name" value="SAM-dependent_MTases_sf"/>
</dbReference>
<dbReference type="PRINTS" id="PR00507">
    <property type="entry name" value="N12N6MTFRASE"/>
</dbReference>
<evidence type="ECO:0000313" key="3">
    <source>
        <dbReference type="Proteomes" id="UP001054854"/>
    </source>
</evidence>
<feature type="domain" description="Methyltransferase small" evidence="1">
    <location>
        <begin position="103"/>
        <end position="213"/>
    </location>
</feature>
<dbReference type="InterPro" id="IPR002052">
    <property type="entry name" value="DNA_methylase_N6_adenine_CS"/>
</dbReference>
<evidence type="ECO:0000313" key="2">
    <source>
        <dbReference type="EMBL" id="GHJ34269.1"/>
    </source>
</evidence>
<keyword evidence="2" id="KW-0808">Transferase</keyword>
<keyword evidence="2" id="KW-0489">Methyltransferase</keyword>
<evidence type="ECO:0000259" key="1">
    <source>
        <dbReference type="Pfam" id="PF05175"/>
    </source>
</evidence>
<reference evidence="2" key="1">
    <citation type="submission" date="2024-05" db="EMBL/GenBank/DDBJ databases">
        <title>Whole genome shotgun sequence of Streptomyces hygroscopicus NBRC 113678.</title>
        <authorList>
            <person name="Komaki H."/>
            <person name="Tamura T."/>
        </authorList>
    </citation>
    <scope>NUCLEOTIDE SEQUENCE</scope>
    <source>
        <strain evidence="2">N11-34</strain>
    </source>
</reference>
<sequence length="252" mass="27023">MKVTTDVLAVLDRAETDGNVLRLTSQLDRKLYVATNKVLELAGGKWNRKARAHLFEGDAADAIEQVILTGQIVNKKQQFGYFPTPASVVEQLINLADLSPGMDVLEPSAGRGAIALPIAKLGVFVECVELQEDNARHILDADAPGILGVTIGDFLTCDSNPEFDRIVMNPPFARQSDIRHVLHALDFLKPGGLLVAVMSAGVTFRSGRAEKFRNLVADRGGSIDPLPEGAFKESGTDVRTVIAVIPAPAASD</sequence>
<protein>
    <submittedName>
        <fullName evidence="2">Lambda phage type II DNA modification methyltransferase</fullName>
    </submittedName>
</protein>
<dbReference type="SUPFAM" id="SSF53335">
    <property type="entry name" value="S-adenosyl-L-methionine-dependent methyltransferases"/>
    <property type="match status" value="1"/>
</dbReference>
<dbReference type="Pfam" id="PF05175">
    <property type="entry name" value="MTS"/>
    <property type="match status" value="1"/>
</dbReference>
<dbReference type="RefSeq" id="WP_236260088.1">
    <property type="nucleotide sequence ID" value="NZ_BNEK01000007.1"/>
</dbReference>
<comment type="caution">
    <text evidence="2">The sequence shown here is derived from an EMBL/GenBank/DDBJ whole genome shotgun (WGS) entry which is preliminary data.</text>
</comment>
<proteinExistence type="predicted"/>
<name>A0ABQ3UF88_STRHY</name>
<dbReference type="GO" id="GO:0008168">
    <property type="term" value="F:methyltransferase activity"/>
    <property type="evidence" value="ECO:0007669"/>
    <property type="project" value="UniProtKB-KW"/>
</dbReference>
<dbReference type="Gene3D" id="3.40.50.150">
    <property type="entry name" value="Vaccinia Virus protein VP39"/>
    <property type="match status" value="1"/>
</dbReference>
<gene>
    <name evidence="2" type="ORF">TPA0910_87020</name>
</gene>
<accession>A0ABQ3UF88</accession>
<dbReference type="InterPro" id="IPR007848">
    <property type="entry name" value="Small_mtfrase_dom"/>
</dbReference>
<organism evidence="2 3">
    <name type="scientific">Streptomyces hygroscopicus</name>
    <dbReference type="NCBI Taxonomy" id="1912"/>
    <lineage>
        <taxon>Bacteria</taxon>
        <taxon>Bacillati</taxon>
        <taxon>Actinomycetota</taxon>
        <taxon>Actinomycetes</taxon>
        <taxon>Kitasatosporales</taxon>
        <taxon>Streptomycetaceae</taxon>
        <taxon>Streptomyces</taxon>
        <taxon>Streptomyces violaceusniger group</taxon>
    </lineage>
</organism>